<keyword evidence="1" id="KW-0732">Signal</keyword>
<dbReference type="Pfam" id="PF08881">
    <property type="entry name" value="CVNH"/>
    <property type="match status" value="1"/>
</dbReference>
<dbReference type="Gene3D" id="2.30.60.10">
    <property type="entry name" value="Cyanovirin-N"/>
    <property type="match status" value="1"/>
</dbReference>
<gene>
    <name evidence="3" type="ORF">BJ508DRAFT_312065</name>
</gene>
<feature type="chain" id="PRO_5018123258" description="Cyanovirin-N domain-containing protein" evidence="1">
    <location>
        <begin position="19"/>
        <end position="227"/>
    </location>
</feature>
<protein>
    <recommendedName>
        <fullName evidence="2">Cyanovirin-N domain-containing protein</fullName>
    </recommendedName>
</protein>
<keyword evidence="4" id="KW-1185">Reference proteome</keyword>
<sequence length="227" mass="24908">MKLVSLALFFAFNSLVNGSMNDVTGVDTSVPSDDTSNVPSGVPFVDNCEFLGYDYSSILVRCNDGDISRLSRLDLNACLANHDGKLAEWDPSKDYRGFRDSCTKYAYSYNGKGSPMLGALCKGIQYSYNQNLSTFDLRTTSEKSGFLQSEGGLIQCRNGQVKSIEIDALPSTFISESKMPRPEIEVVNPAVLDSEVTDEDSDEAADDIDLWGGLSGEDFLPDLDLRW</sequence>
<feature type="domain" description="Cyanovirin-N" evidence="2">
    <location>
        <begin position="58"/>
        <end position="127"/>
    </location>
</feature>
<proteinExistence type="predicted"/>
<dbReference type="EMBL" id="ML119765">
    <property type="protein sequence ID" value="RPA75386.1"/>
    <property type="molecule type" value="Genomic_DNA"/>
</dbReference>
<evidence type="ECO:0000313" key="3">
    <source>
        <dbReference type="EMBL" id="RPA75386.1"/>
    </source>
</evidence>
<organism evidence="3 4">
    <name type="scientific">Ascobolus immersus RN42</name>
    <dbReference type="NCBI Taxonomy" id="1160509"/>
    <lineage>
        <taxon>Eukaryota</taxon>
        <taxon>Fungi</taxon>
        <taxon>Dikarya</taxon>
        <taxon>Ascomycota</taxon>
        <taxon>Pezizomycotina</taxon>
        <taxon>Pezizomycetes</taxon>
        <taxon>Pezizales</taxon>
        <taxon>Ascobolaceae</taxon>
        <taxon>Ascobolus</taxon>
    </lineage>
</organism>
<feature type="signal peptide" evidence="1">
    <location>
        <begin position="1"/>
        <end position="18"/>
    </location>
</feature>
<dbReference type="InterPro" id="IPR011058">
    <property type="entry name" value="Cyanovirin-N"/>
</dbReference>
<evidence type="ECO:0000259" key="2">
    <source>
        <dbReference type="Pfam" id="PF08881"/>
    </source>
</evidence>
<name>A0A3N4HQX6_ASCIM</name>
<dbReference type="SUPFAM" id="SSF51322">
    <property type="entry name" value="Cyanovirin-N"/>
    <property type="match status" value="1"/>
</dbReference>
<dbReference type="AlphaFoldDB" id="A0A3N4HQX6"/>
<evidence type="ECO:0000256" key="1">
    <source>
        <dbReference type="SAM" id="SignalP"/>
    </source>
</evidence>
<accession>A0A3N4HQX6</accession>
<dbReference type="Proteomes" id="UP000275078">
    <property type="component" value="Unassembled WGS sequence"/>
</dbReference>
<evidence type="ECO:0000313" key="4">
    <source>
        <dbReference type="Proteomes" id="UP000275078"/>
    </source>
</evidence>
<reference evidence="3 4" key="1">
    <citation type="journal article" date="2018" name="Nat. Ecol. Evol.">
        <title>Pezizomycetes genomes reveal the molecular basis of ectomycorrhizal truffle lifestyle.</title>
        <authorList>
            <person name="Murat C."/>
            <person name="Payen T."/>
            <person name="Noel B."/>
            <person name="Kuo A."/>
            <person name="Morin E."/>
            <person name="Chen J."/>
            <person name="Kohler A."/>
            <person name="Krizsan K."/>
            <person name="Balestrini R."/>
            <person name="Da Silva C."/>
            <person name="Montanini B."/>
            <person name="Hainaut M."/>
            <person name="Levati E."/>
            <person name="Barry K.W."/>
            <person name="Belfiori B."/>
            <person name="Cichocki N."/>
            <person name="Clum A."/>
            <person name="Dockter R.B."/>
            <person name="Fauchery L."/>
            <person name="Guy J."/>
            <person name="Iotti M."/>
            <person name="Le Tacon F."/>
            <person name="Lindquist E.A."/>
            <person name="Lipzen A."/>
            <person name="Malagnac F."/>
            <person name="Mello A."/>
            <person name="Molinier V."/>
            <person name="Miyauchi S."/>
            <person name="Poulain J."/>
            <person name="Riccioni C."/>
            <person name="Rubini A."/>
            <person name="Sitrit Y."/>
            <person name="Splivallo R."/>
            <person name="Traeger S."/>
            <person name="Wang M."/>
            <person name="Zifcakova L."/>
            <person name="Wipf D."/>
            <person name="Zambonelli A."/>
            <person name="Paolocci F."/>
            <person name="Nowrousian M."/>
            <person name="Ottonello S."/>
            <person name="Baldrian P."/>
            <person name="Spatafora J.W."/>
            <person name="Henrissat B."/>
            <person name="Nagy L.G."/>
            <person name="Aury J.M."/>
            <person name="Wincker P."/>
            <person name="Grigoriev I.V."/>
            <person name="Bonfante P."/>
            <person name="Martin F.M."/>
        </authorList>
    </citation>
    <scope>NUCLEOTIDE SEQUENCE [LARGE SCALE GENOMIC DNA]</scope>
    <source>
        <strain evidence="3 4">RN42</strain>
    </source>
</reference>
<dbReference type="InterPro" id="IPR036673">
    <property type="entry name" value="Cyanovirin-N_sf"/>
</dbReference>